<protein>
    <recommendedName>
        <fullName evidence="5">Phorbol-ester/DAG-type domain-containing protein</fullName>
    </recommendedName>
</protein>
<comment type="caution">
    <text evidence="6">The sequence shown here is derived from an EMBL/GenBank/DDBJ whole genome shotgun (WGS) entry which is preliminary data.</text>
</comment>
<gene>
    <name evidence="6" type="ORF">F3Y22_tig00111278pilonHSYRG00033</name>
</gene>
<dbReference type="SUPFAM" id="SSF57889">
    <property type="entry name" value="Cysteine-rich domain"/>
    <property type="match status" value="2"/>
</dbReference>
<keyword evidence="2" id="KW-0677">Repeat</keyword>
<keyword evidence="4" id="KW-1133">Transmembrane helix</keyword>
<organism evidence="6 7">
    <name type="scientific">Hibiscus syriacus</name>
    <name type="common">Rose of Sharon</name>
    <dbReference type="NCBI Taxonomy" id="106335"/>
    <lineage>
        <taxon>Eukaryota</taxon>
        <taxon>Viridiplantae</taxon>
        <taxon>Streptophyta</taxon>
        <taxon>Embryophyta</taxon>
        <taxon>Tracheophyta</taxon>
        <taxon>Spermatophyta</taxon>
        <taxon>Magnoliopsida</taxon>
        <taxon>eudicotyledons</taxon>
        <taxon>Gunneridae</taxon>
        <taxon>Pentapetalae</taxon>
        <taxon>rosids</taxon>
        <taxon>malvids</taxon>
        <taxon>Malvales</taxon>
        <taxon>Malvaceae</taxon>
        <taxon>Malvoideae</taxon>
        <taxon>Hibiscus</taxon>
    </lineage>
</organism>
<evidence type="ECO:0000313" key="6">
    <source>
        <dbReference type="EMBL" id="KAE8681963.1"/>
    </source>
</evidence>
<keyword evidence="4" id="KW-0812">Transmembrane</keyword>
<feature type="transmembrane region" description="Helical" evidence="4">
    <location>
        <begin position="243"/>
        <end position="260"/>
    </location>
</feature>
<feature type="domain" description="Phorbol-ester/DAG-type" evidence="5">
    <location>
        <begin position="65"/>
        <end position="119"/>
    </location>
</feature>
<keyword evidence="3" id="KW-0862">Zinc</keyword>
<evidence type="ECO:0000256" key="2">
    <source>
        <dbReference type="ARBA" id="ARBA00022737"/>
    </source>
</evidence>
<keyword evidence="7" id="KW-1185">Reference proteome</keyword>
<evidence type="ECO:0000256" key="4">
    <source>
        <dbReference type="SAM" id="Phobius"/>
    </source>
</evidence>
<reference evidence="6" key="1">
    <citation type="submission" date="2019-09" db="EMBL/GenBank/DDBJ databases">
        <title>Draft genome information of white flower Hibiscus syriacus.</title>
        <authorList>
            <person name="Kim Y.-M."/>
        </authorList>
    </citation>
    <scope>NUCLEOTIDE SEQUENCE [LARGE SCALE GENOMIC DNA]</scope>
    <source>
        <strain evidence="6">YM2019G1</strain>
    </source>
</reference>
<evidence type="ECO:0000313" key="7">
    <source>
        <dbReference type="Proteomes" id="UP000436088"/>
    </source>
</evidence>
<dbReference type="InterPro" id="IPR046349">
    <property type="entry name" value="C1-like_sf"/>
</dbReference>
<keyword evidence="4" id="KW-0472">Membrane</keyword>
<dbReference type="EMBL" id="VEPZ02001294">
    <property type="protein sequence ID" value="KAE8681963.1"/>
    <property type="molecule type" value="Genomic_DNA"/>
</dbReference>
<dbReference type="Pfam" id="PF03107">
    <property type="entry name" value="C1_2"/>
    <property type="match status" value="1"/>
</dbReference>
<proteinExistence type="predicted"/>
<dbReference type="PROSITE" id="PS50081">
    <property type="entry name" value="ZF_DAG_PE_2"/>
    <property type="match status" value="1"/>
</dbReference>
<dbReference type="AlphaFoldDB" id="A0A6A2YRG4"/>
<dbReference type="Proteomes" id="UP000436088">
    <property type="component" value="Unassembled WGS sequence"/>
</dbReference>
<evidence type="ECO:0000256" key="1">
    <source>
        <dbReference type="ARBA" id="ARBA00022723"/>
    </source>
</evidence>
<name>A0A6A2YRG4_HIBSY</name>
<sequence length="268" mass="30673">MWIQHEIHEHTLWWRPALWEYCSACWRSTSGMEAGYGCTDCDKFFHTSCLDQLKPDDSFKHFTHFHPTKPVDLKQQEDDEVVCAICKRLCSSSSSSTNGCMECKFFIHKSCLTTVPPELINHLIHPCTLALTKVRSTPFPLCARCDSNCFNKDFFCDPCGFYLNVYCALDSIAESEVAKEIQHFTHPHPLSPTHIHFHPSKTINNMETNLAVQHVYNLVYLQHQLSGAPNHHHAPTSFYTDRALLIFLINLAFITIPLIPNTNSPLHT</sequence>
<accession>A0A6A2YRG4</accession>
<dbReference type="GO" id="GO:0046872">
    <property type="term" value="F:metal ion binding"/>
    <property type="evidence" value="ECO:0007669"/>
    <property type="project" value="UniProtKB-KW"/>
</dbReference>
<dbReference type="InterPro" id="IPR002219">
    <property type="entry name" value="PKC_DAG/PE"/>
</dbReference>
<evidence type="ECO:0000256" key="3">
    <source>
        <dbReference type="ARBA" id="ARBA00022833"/>
    </source>
</evidence>
<dbReference type="Gene3D" id="3.30.60.20">
    <property type="match status" value="1"/>
</dbReference>
<keyword evidence="1" id="KW-0479">Metal-binding</keyword>
<dbReference type="PANTHER" id="PTHR46288">
    <property type="entry name" value="PHORBOL-ESTER/DAG-TYPE DOMAIN-CONTAINING PROTEIN"/>
    <property type="match status" value="1"/>
</dbReference>
<dbReference type="PANTHER" id="PTHR46288:SF70">
    <property type="entry name" value="CYSTEINE_HISTIDINE-RICH C1 DOMAIN FAMILY PROTEIN"/>
    <property type="match status" value="1"/>
</dbReference>
<evidence type="ECO:0000259" key="5">
    <source>
        <dbReference type="PROSITE" id="PS50081"/>
    </source>
</evidence>
<dbReference type="InterPro" id="IPR004146">
    <property type="entry name" value="DC1"/>
</dbReference>